<evidence type="ECO:0000256" key="2">
    <source>
        <dbReference type="ARBA" id="ARBA00022643"/>
    </source>
</evidence>
<sequence>MYSFDSTGLFQASERQAGASGGALAAAVTSGGGFGFLAAGYDGAQKLKNELEMARSALQLHSSAPIPIGVGYLSWQLEKANSPAIELLSLALEARVKAVWFAFGSDLGRWVEFVRNHDGKSRDGHKTLVFAQISTTEEAQQAISEWRVDVVVAQGIESGGHGHGSAPPLLALVPSIIANSPPDGPPLLAAGGLSHGAHVASLLTLGAAGAVLGTRFLLTPESLYTAAQKQALLAASDSATVRTLAFDRARGTLEWPSGVDGRALYNDTVIDDDNGVSIDEVKKKFLDGVTKGDAHRMLVWAGTGVGLMTSVKDAKAVVEELHQEIVERLTASAALVGDS</sequence>
<evidence type="ECO:0000313" key="4">
    <source>
        <dbReference type="EMBL" id="KIM74669.1"/>
    </source>
</evidence>
<name>A0A0C3F3R9_PILCF</name>
<keyword evidence="3" id="KW-0560">Oxidoreductase</keyword>
<dbReference type="PANTHER" id="PTHR32332">
    <property type="entry name" value="2-NITROPROPANE DIOXYGENASE"/>
    <property type="match status" value="1"/>
</dbReference>
<dbReference type="InterPro" id="IPR004136">
    <property type="entry name" value="NMO"/>
</dbReference>
<dbReference type="Proteomes" id="UP000054166">
    <property type="component" value="Unassembled WGS sequence"/>
</dbReference>
<evidence type="ECO:0000256" key="3">
    <source>
        <dbReference type="ARBA" id="ARBA00023002"/>
    </source>
</evidence>
<dbReference type="STRING" id="765440.A0A0C3F3R9"/>
<dbReference type="InParanoid" id="A0A0C3F3R9"/>
<keyword evidence="1" id="KW-0285">Flavoprotein</keyword>
<dbReference type="CDD" id="cd04730">
    <property type="entry name" value="NPD_like"/>
    <property type="match status" value="1"/>
</dbReference>
<accession>A0A0C3F3R9</accession>
<proteinExistence type="predicted"/>
<reference evidence="5" key="2">
    <citation type="submission" date="2015-01" db="EMBL/GenBank/DDBJ databases">
        <title>Evolutionary Origins and Diversification of the Mycorrhizal Mutualists.</title>
        <authorList>
            <consortium name="DOE Joint Genome Institute"/>
            <consortium name="Mycorrhizal Genomics Consortium"/>
            <person name="Kohler A."/>
            <person name="Kuo A."/>
            <person name="Nagy L.G."/>
            <person name="Floudas D."/>
            <person name="Copeland A."/>
            <person name="Barry K.W."/>
            <person name="Cichocki N."/>
            <person name="Veneault-Fourrey C."/>
            <person name="LaButti K."/>
            <person name="Lindquist E.A."/>
            <person name="Lipzen A."/>
            <person name="Lundell T."/>
            <person name="Morin E."/>
            <person name="Murat C."/>
            <person name="Riley R."/>
            <person name="Ohm R."/>
            <person name="Sun H."/>
            <person name="Tunlid A."/>
            <person name="Henrissat B."/>
            <person name="Grigoriev I.V."/>
            <person name="Hibbett D.S."/>
            <person name="Martin F."/>
        </authorList>
    </citation>
    <scope>NUCLEOTIDE SEQUENCE [LARGE SCALE GENOMIC DNA]</scope>
    <source>
        <strain evidence="5">F 1598</strain>
    </source>
</reference>
<dbReference type="Gene3D" id="3.20.20.70">
    <property type="entry name" value="Aldolase class I"/>
    <property type="match status" value="1"/>
</dbReference>
<keyword evidence="2" id="KW-0288">FMN</keyword>
<evidence type="ECO:0000256" key="1">
    <source>
        <dbReference type="ARBA" id="ARBA00022630"/>
    </source>
</evidence>
<reference evidence="4 5" key="1">
    <citation type="submission" date="2014-04" db="EMBL/GenBank/DDBJ databases">
        <authorList>
            <consortium name="DOE Joint Genome Institute"/>
            <person name="Kuo A."/>
            <person name="Tarkka M."/>
            <person name="Buscot F."/>
            <person name="Kohler A."/>
            <person name="Nagy L.G."/>
            <person name="Floudas D."/>
            <person name="Copeland A."/>
            <person name="Barry K.W."/>
            <person name="Cichocki N."/>
            <person name="Veneault-Fourrey C."/>
            <person name="LaButti K."/>
            <person name="Lindquist E.A."/>
            <person name="Lipzen A."/>
            <person name="Lundell T."/>
            <person name="Morin E."/>
            <person name="Murat C."/>
            <person name="Sun H."/>
            <person name="Tunlid A."/>
            <person name="Henrissat B."/>
            <person name="Grigoriev I.V."/>
            <person name="Hibbett D.S."/>
            <person name="Martin F."/>
            <person name="Nordberg H.P."/>
            <person name="Cantor M.N."/>
            <person name="Hua S.X."/>
        </authorList>
    </citation>
    <scope>NUCLEOTIDE SEQUENCE [LARGE SCALE GENOMIC DNA]</scope>
    <source>
        <strain evidence="4 5">F 1598</strain>
    </source>
</reference>
<keyword evidence="5" id="KW-1185">Reference proteome</keyword>
<dbReference type="GO" id="GO:0018580">
    <property type="term" value="F:nitronate monooxygenase activity"/>
    <property type="evidence" value="ECO:0007669"/>
    <property type="project" value="InterPro"/>
</dbReference>
<dbReference type="PANTHER" id="PTHR32332:SF31">
    <property type="entry name" value="2-NITROPROPANE DIOXYGENASE FAMILY, PUTATIVE (AFU_ORTHOLOGUE AFUA_2G09850)-RELATED"/>
    <property type="match status" value="1"/>
</dbReference>
<gene>
    <name evidence="4" type="ORF">PILCRDRAFT_99123</name>
</gene>
<dbReference type="HOGENOM" id="CLU_038732_9_1_1"/>
<dbReference type="Pfam" id="PF03060">
    <property type="entry name" value="NMO"/>
    <property type="match status" value="1"/>
</dbReference>
<organism evidence="4 5">
    <name type="scientific">Piloderma croceum (strain F 1598)</name>
    <dbReference type="NCBI Taxonomy" id="765440"/>
    <lineage>
        <taxon>Eukaryota</taxon>
        <taxon>Fungi</taxon>
        <taxon>Dikarya</taxon>
        <taxon>Basidiomycota</taxon>
        <taxon>Agaricomycotina</taxon>
        <taxon>Agaricomycetes</taxon>
        <taxon>Agaricomycetidae</taxon>
        <taxon>Atheliales</taxon>
        <taxon>Atheliaceae</taxon>
        <taxon>Piloderma</taxon>
    </lineage>
</organism>
<dbReference type="OrthoDB" id="2349068at2759"/>
<protein>
    <submittedName>
        <fullName evidence="4">Uncharacterized protein</fullName>
    </submittedName>
</protein>
<evidence type="ECO:0000313" key="5">
    <source>
        <dbReference type="Proteomes" id="UP000054166"/>
    </source>
</evidence>
<dbReference type="AlphaFoldDB" id="A0A0C3F3R9"/>
<dbReference type="InterPro" id="IPR013785">
    <property type="entry name" value="Aldolase_TIM"/>
</dbReference>
<dbReference type="SUPFAM" id="SSF51412">
    <property type="entry name" value="Inosine monophosphate dehydrogenase (IMPDH)"/>
    <property type="match status" value="1"/>
</dbReference>
<dbReference type="EMBL" id="KN833057">
    <property type="protein sequence ID" value="KIM74669.1"/>
    <property type="molecule type" value="Genomic_DNA"/>
</dbReference>